<dbReference type="PANTHER" id="PTHR47017:SF1">
    <property type="entry name" value="ACYL-COA"/>
    <property type="match status" value="1"/>
</dbReference>
<organism evidence="1 2">
    <name type="scientific">Alkalidesulfovibrio alkalitolerans DSM 16529</name>
    <dbReference type="NCBI Taxonomy" id="1121439"/>
    <lineage>
        <taxon>Bacteria</taxon>
        <taxon>Pseudomonadati</taxon>
        <taxon>Thermodesulfobacteriota</taxon>
        <taxon>Desulfovibrionia</taxon>
        <taxon>Desulfovibrionales</taxon>
        <taxon>Desulfovibrionaceae</taxon>
        <taxon>Alkalidesulfovibrio</taxon>
    </lineage>
</organism>
<dbReference type="AlphaFoldDB" id="S7TFB9"/>
<dbReference type="EMBL" id="ATHI01000004">
    <property type="protein sequence ID" value="EPR35436.1"/>
    <property type="molecule type" value="Genomic_DNA"/>
</dbReference>
<name>S7TFB9_9BACT</name>
<dbReference type="InterPro" id="IPR016181">
    <property type="entry name" value="Acyl_CoA_acyltransferase"/>
</dbReference>
<evidence type="ECO:0000313" key="1">
    <source>
        <dbReference type="EMBL" id="EPR35436.1"/>
    </source>
</evidence>
<accession>S7TFB9</accession>
<dbReference type="Gene3D" id="3.40.630.30">
    <property type="match status" value="1"/>
</dbReference>
<keyword evidence="2" id="KW-1185">Reference proteome</keyword>
<dbReference type="STRING" id="1121439.dsat_2137"/>
<evidence type="ECO:0000313" key="2">
    <source>
        <dbReference type="Proteomes" id="UP000014975"/>
    </source>
</evidence>
<reference evidence="1 2" key="1">
    <citation type="journal article" date="2013" name="Genome Announc.">
        <title>Draft genome sequences for three mercury-methylating, sulfate-reducing bacteria.</title>
        <authorList>
            <person name="Brown S.D."/>
            <person name="Hurt R.A.Jr."/>
            <person name="Gilmour C.C."/>
            <person name="Elias D.A."/>
        </authorList>
    </citation>
    <scope>NUCLEOTIDE SEQUENCE [LARGE SCALE GENOMIC DNA]</scope>
    <source>
        <strain evidence="1 2">DSM 16529</strain>
    </source>
</reference>
<dbReference type="SUPFAM" id="SSF55729">
    <property type="entry name" value="Acyl-CoA N-acyltransferases (Nat)"/>
    <property type="match status" value="1"/>
</dbReference>
<dbReference type="OrthoDB" id="9776898at2"/>
<proteinExistence type="predicted"/>
<dbReference type="Proteomes" id="UP000014975">
    <property type="component" value="Unassembled WGS sequence"/>
</dbReference>
<gene>
    <name evidence="1" type="ORF">dsat_2137</name>
</gene>
<dbReference type="InterPro" id="IPR007434">
    <property type="entry name" value="FemAB-like"/>
</dbReference>
<dbReference type="PATRIC" id="fig|1121439.3.peg.523"/>
<dbReference type="Pfam" id="PF04339">
    <property type="entry name" value="FemAB_like"/>
    <property type="match status" value="1"/>
</dbReference>
<protein>
    <recommendedName>
        <fullName evidence="3">BioF2-like acetyltransferase domain-containing protein</fullName>
    </recommendedName>
</protein>
<sequence length="390" mass="43976">MTQPRAEPTLIWNDGMATVPREAWDALAEPCPFPFLEWDWLALTEESNSASALAGWLPRHLLAWRGERLVAAAPFYIKAHSGGEFVFDHVWAEVASRLGLPYYPKLVGMAPFTPASGYDILLAPGEDRAEMVFRFAREALQLCWGLGLSGVNVNFAAPRLAVELGGLGFSAWEHQGYVWENPGYTGYGDFLATLRRGPARNIRRERDSLRAAGVGVEMLVGDEITPRLMRHMYQLYVRTNAKFGPWGCKFLTREFFEQVLDRAGRRLALAVARRAGSSDPLAMALFTRKGERLWGRYWGAFEEVRNLHFEVCYHTPMEWAIAQGIRWFDPGMGGLHKALRGFRSIANESLHRFIDPRLDGLLKAHIGEINALERAHISDMNSRLPYAPTS</sequence>
<comment type="caution">
    <text evidence="1">The sequence shown here is derived from an EMBL/GenBank/DDBJ whole genome shotgun (WGS) entry which is preliminary data.</text>
</comment>
<evidence type="ECO:0008006" key="3">
    <source>
        <dbReference type="Google" id="ProtNLM"/>
    </source>
</evidence>
<dbReference type="RefSeq" id="WP_020886023.1">
    <property type="nucleotide sequence ID" value="NZ_ATHI01000004.1"/>
</dbReference>
<dbReference type="eggNOG" id="COG3146">
    <property type="taxonomic scope" value="Bacteria"/>
</dbReference>
<dbReference type="PANTHER" id="PTHR47017">
    <property type="entry name" value="ACYL-COA"/>
    <property type="match status" value="1"/>
</dbReference>